<reference evidence="2" key="1">
    <citation type="submission" date="2021-01" db="EMBL/GenBank/DDBJ databases">
        <authorList>
            <person name="Eckstrom K.M.E."/>
        </authorList>
    </citation>
    <scope>NUCLEOTIDE SEQUENCE</scope>
    <source>
        <strain evidence="2">UVCC 0001</strain>
    </source>
</reference>
<keyword evidence="3" id="KW-1185">Reference proteome</keyword>
<accession>A0AAD9IL01</accession>
<feature type="region of interest" description="Disordered" evidence="1">
    <location>
        <begin position="1"/>
        <end position="21"/>
    </location>
</feature>
<dbReference type="Proteomes" id="UP001255856">
    <property type="component" value="Unassembled WGS sequence"/>
</dbReference>
<comment type="caution">
    <text evidence="2">The sequence shown here is derived from an EMBL/GenBank/DDBJ whole genome shotgun (WGS) entry which is preliminary data.</text>
</comment>
<evidence type="ECO:0000313" key="3">
    <source>
        <dbReference type="Proteomes" id="UP001255856"/>
    </source>
</evidence>
<name>A0AAD9IL01_PROWI</name>
<gene>
    <name evidence="2" type="ORF">QBZ16_002811</name>
</gene>
<sequence>MAALSRENSWESGARDTFGGTKQAAVLGTPTGVFDFLTSSAPSTSGTESALDKASRTSEAAPAGEPERRVLEDVAEEIAHVDVDFVVARLTTSPLPLTGQVVAYCWEQAALLSTQRRVLPTQLTVALWPATAACLDSLDGESLLEMVQAWKVLLDHYRHFQLSRQVTELVFQGPLPAAAKRMRDEELARAAQLVCALAEQSRAFDPDAAASGPSPRDIMLPAFAVIAAEAAYRDLTPGRWFSPSARTAVVESAAAWNWRGVRGRDSQSMLALKAATSTALRLLERQSAALPSAYR</sequence>
<evidence type="ECO:0000313" key="2">
    <source>
        <dbReference type="EMBL" id="KAK2079120.1"/>
    </source>
</evidence>
<protein>
    <submittedName>
        <fullName evidence="2">Uncharacterized protein</fullName>
    </submittedName>
</protein>
<feature type="compositionally biased region" description="Polar residues" evidence="1">
    <location>
        <begin position="38"/>
        <end position="48"/>
    </location>
</feature>
<feature type="region of interest" description="Disordered" evidence="1">
    <location>
        <begin position="38"/>
        <end position="68"/>
    </location>
</feature>
<dbReference type="EMBL" id="JASFZW010000003">
    <property type="protein sequence ID" value="KAK2079120.1"/>
    <property type="molecule type" value="Genomic_DNA"/>
</dbReference>
<proteinExistence type="predicted"/>
<feature type="compositionally biased region" description="Polar residues" evidence="1">
    <location>
        <begin position="1"/>
        <end position="11"/>
    </location>
</feature>
<organism evidence="2 3">
    <name type="scientific">Prototheca wickerhamii</name>
    <dbReference type="NCBI Taxonomy" id="3111"/>
    <lineage>
        <taxon>Eukaryota</taxon>
        <taxon>Viridiplantae</taxon>
        <taxon>Chlorophyta</taxon>
        <taxon>core chlorophytes</taxon>
        <taxon>Trebouxiophyceae</taxon>
        <taxon>Chlorellales</taxon>
        <taxon>Chlorellaceae</taxon>
        <taxon>Prototheca</taxon>
    </lineage>
</organism>
<dbReference type="AlphaFoldDB" id="A0AAD9IL01"/>
<evidence type="ECO:0000256" key="1">
    <source>
        <dbReference type="SAM" id="MobiDB-lite"/>
    </source>
</evidence>